<dbReference type="Pfam" id="PF14776">
    <property type="entry name" value="UNC-79"/>
    <property type="match status" value="1"/>
</dbReference>
<dbReference type="PANTHER" id="PTHR21696">
    <property type="entry name" value="PROTEIN UNC-79 HOMOLOG"/>
    <property type="match status" value="1"/>
</dbReference>
<dbReference type="Proteomes" id="UP000095280">
    <property type="component" value="Unplaced"/>
</dbReference>
<dbReference type="InterPro" id="IPR024855">
    <property type="entry name" value="UNC79"/>
</dbReference>
<dbReference type="PANTHER" id="PTHR21696:SF2">
    <property type="entry name" value="PROTEIN UNC-79 HOMOLOG"/>
    <property type="match status" value="1"/>
</dbReference>
<accession>A0A1I8IXV0</accession>
<feature type="compositionally biased region" description="Polar residues" evidence="1">
    <location>
        <begin position="187"/>
        <end position="197"/>
    </location>
</feature>
<proteinExistence type="predicted"/>
<feature type="region of interest" description="Disordered" evidence="1">
    <location>
        <begin position="172"/>
        <end position="197"/>
    </location>
</feature>
<protein>
    <submittedName>
        <fullName evidence="3">Protein kinase domain-containing protein</fullName>
    </submittedName>
</protein>
<evidence type="ECO:0000313" key="3">
    <source>
        <dbReference type="WBParaSite" id="maker-uti_cns_0018802-snap-gene-0.3-mRNA-1"/>
    </source>
</evidence>
<evidence type="ECO:0000256" key="1">
    <source>
        <dbReference type="SAM" id="MobiDB-lite"/>
    </source>
</evidence>
<organism evidence="2 3">
    <name type="scientific">Macrostomum lignano</name>
    <dbReference type="NCBI Taxonomy" id="282301"/>
    <lineage>
        <taxon>Eukaryota</taxon>
        <taxon>Metazoa</taxon>
        <taxon>Spiralia</taxon>
        <taxon>Lophotrochozoa</taxon>
        <taxon>Platyhelminthes</taxon>
        <taxon>Rhabditophora</taxon>
        <taxon>Macrostomorpha</taxon>
        <taxon>Macrostomida</taxon>
        <taxon>Macrostomidae</taxon>
        <taxon>Macrostomum</taxon>
    </lineage>
</organism>
<dbReference type="WBParaSite" id="maker-uti_cns_0018802-snap-gene-0.3-mRNA-1">
    <property type="protein sequence ID" value="maker-uti_cns_0018802-snap-gene-0.3-mRNA-1"/>
    <property type="gene ID" value="maker-uti_cns_0018802-snap-gene-0.3"/>
</dbReference>
<reference evidence="3" key="1">
    <citation type="submission" date="2016-11" db="UniProtKB">
        <authorList>
            <consortium name="WormBaseParasite"/>
        </authorList>
    </citation>
    <scope>IDENTIFICATION</scope>
</reference>
<evidence type="ECO:0000313" key="2">
    <source>
        <dbReference type="Proteomes" id="UP000095280"/>
    </source>
</evidence>
<dbReference type="AlphaFoldDB" id="A0A1I8IXV0"/>
<keyword evidence="2" id="KW-1185">Reference proteome</keyword>
<name>A0A1I8IXV0_9PLAT</name>
<sequence>GFARPPTCSSAASLALPQANSGLHLAGDVAEHIVPGPLHSLGVALAQPLLQGEVDGRPQALAAGFLVSAHHDVLRPHIEGVMRLAQRQQHGVQHQRVVQAVHGGSQGLHHRDAVALDFVAVEFACPISRVLRRGRRRRNLGIGQVVANLIVEIGVRGGHSGGRVPVRARPGEHAAHGSAAAREQLADFTSSPGHSTSQRVNWHVKHQLLANGGGGHSPDSAHISISVLAGHGSVGGRSQRGCSGIAVVTGFLVSGSSGFSRRPSGMRLHQMKLATVGSRAAKLDGARGGWSQARRSILAEPHRLKRRLHRGRAVQEAAFAVRRVLLHRAGGHHAAGPAGGLLDQQSRALLQPNDAPSGVVRPASPVTVHSAFATADKPFRQLSPPVGAPTNSVSLGFRRICITCTIRRSCRCCWSFSRPTDAVTPLDRAQPPLLLLAEAAVCELGDPISEPAGGGGHRYSGGCDCWNPAVADVSWRQKTGTAGGAVAFTGSGADAAAVTNRSAVCGSGDVTSRGQRAAVEAASMAAACLRLIVGPTCSKTSQQCSGSRSSSGGCLPPVPTNSHWLHARLQREALRPRPDFAQAKRPSTLRCHCNAAVAGIPASPLLAGVRLLLLLDDLMLTARSLSWKSAHHIGWWGQQRLHRRWRQHQQEPLRLFHLTAELLLQDWLLLLLLQLVLQRTGQGLDWRFRALVATTSLDGCEASDAADSANEWRQSGGGYRLLQQACLSTSCDNVDESGSSSVGAAIDVGDRRAAFMEWRLLCASRRSTLRRKRPTTSSSDSQSCLSKAFSVTGPRQGKSSSHLQVTSLWLASQALMAWLVAAKIKILRDYQAKLSNAVSPPPPGSDIANTLKNFSQTLLGFLKDCPALDPESLGGRSKEFSRLHNTFPNLCYSELYYAVIYLLDVMHNVQSGQAAAYEAILTILAQLIPFLEVEILETMPYTVACMLPFLPQQLCRTLVDCLTNVMFPLILRE</sequence>